<dbReference type="PANTHER" id="PTHR35340:SF5">
    <property type="entry name" value="ASST-DOMAIN-CONTAINING PROTEIN"/>
    <property type="match status" value="1"/>
</dbReference>
<accession>A0A1I3DBX6</accession>
<gene>
    <name evidence="1" type="ORF">SAMN05216258_102501</name>
</gene>
<dbReference type="AlphaFoldDB" id="A0A1I3DBX6"/>
<dbReference type="InterPro" id="IPR039535">
    <property type="entry name" value="ASST-like"/>
</dbReference>
<dbReference type="SUPFAM" id="SSF63829">
    <property type="entry name" value="Calcium-dependent phosphotriesterase"/>
    <property type="match status" value="1"/>
</dbReference>
<dbReference type="Pfam" id="PF14269">
    <property type="entry name" value="Arylsulfotran_2"/>
    <property type="match status" value="1"/>
</dbReference>
<protein>
    <submittedName>
        <fullName evidence="1">Arylsulfotransferase (ASST)</fullName>
    </submittedName>
</protein>
<name>A0A1I3DBX6_9RHOB</name>
<dbReference type="InterPro" id="IPR053143">
    <property type="entry name" value="Arylsulfate_ST"/>
</dbReference>
<dbReference type="GO" id="GO:0016740">
    <property type="term" value="F:transferase activity"/>
    <property type="evidence" value="ECO:0007669"/>
    <property type="project" value="UniProtKB-KW"/>
</dbReference>
<dbReference type="RefSeq" id="WP_092858604.1">
    <property type="nucleotide sequence ID" value="NZ_FOQH01000002.1"/>
</dbReference>
<evidence type="ECO:0000313" key="2">
    <source>
        <dbReference type="Proteomes" id="UP000199377"/>
    </source>
</evidence>
<dbReference type="EMBL" id="FOQH01000002">
    <property type="protein sequence ID" value="SFH84234.1"/>
    <property type="molecule type" value="Genomic_DNA"/>
</dbReference>
<proteinExistence type="predicted"/>
<dbReference type="Proteomes" id="UP000199377">
    <property type="component" value="Unassembled WGS sequence"/>
</dbReference>
<dbReference type="OrthoDB" id="264813at2"/>
<evidence type="ECO:0000313" key="1">
    <source>
        <dbReference type="EMBL" id="SFH84234.1"/>
    </source>
</evidence>
<dbReference type="PANTHER" id="PTHR35340">
    <property type="entry name" value="PQQ ENZYME REPEAT PROTEIN-RELATED"/>
    <property type="match status" value="1"/>
</dbReference>
<sequence>MKEPLPFAAFIASAALLATGYGVVAERYGLFPAPQIVGAIETAHELSANWRNDFGIEPTRHLVEARRTGRAGPDEARVDHQPGGGAPGMVLVAGLDVDQDRAHHAVTLQDEEGVPRHVWPVRYERLVPDGTRPQNTMLHGMEAFADGSLVVAFDGGDALARIDACGDPMWVRRGAYHHSIAKGEDGALWTWRELAIEKIDPETGETLHSLDLMTQVAAAGDPVHGQHGVFSIRAHALREGRAYDNDPLHPNDVEPLSSAMASAFPMFEAGDLLISLREINLVAVIDPDDGALRWAKHGPWHKQHDPDFQPDGTITLFDNATGSGASRILRVDPATDAVSTVYQGDEGAPFYSFQRGKHQMLPGGGVLVAEAEHGRIFETAADASLIWEQEAMWDAERNVIVTEARKIPHEFFAAGQPSCAARD</sequence>
<organism evidence="1 2">
    <name type="scientific">Albimonas pacifica</name>
    <dbReference type="NCBI Taxonomy" id="1114924"/>
    <lineage>
        <taxon>Bacteria</taxon>
        <taxon>Pseudomonadati</taxon>
        <taxon>Pseudomonadota</taxon>
        <taxon>Alphaproteobacteria</taxon>
        <taxon>Rhodobacterales</taxon>
        <taxon>Paracoccaceae</taxon>
        <taxon>Albimonas</taxon>
    </lineage>
</organism>
<reference evidence="1 2" key="1">
    <citation type="submission" date="2016-10" db="EMBL/GenBank/DDBJ databases">
        <authorList>
            <person name="de Groot N.N."/>
        </authorList>
    </citation>
    <scope>NUCLEOTIDE SEQUENCE [LARGE SCALE GENOMIC DNA]</scope>
    <source>
        <strain evidence="1 2">CGMCC 1.11030</strain>
    </source>
</reference>
<keyword evidence="2" id="KW-1185">Reference proteome</keyword>
<keyword evidence="1" id="KW-0808">Transferase</keyword>
<dbReference type="STRING" id="1114924.SAMN05216258_102501"/>